<dbReference type="GO" id="GO:0020037">
    <property type="term" value="F:heme binding"/>
    <property type="evidence" value="ECO:0007669"/>
    <property type="project" value="InterPro"/>
</dbReference>
<proteinExistence type="predicted"/>
<evidence type="ECO:0000259" key="6">
    <source>
        <dbReference type="PROSITE" id="PS51007"/>
    </source>
</evidence>
<feature type="chain" id="PRO_5015714630" description="Cytochrome c domain-containing protein" evidence="5">
    <location>
        <begin position="33"/>
        <end position="115"/>
    </location>
</feature>
<evidence type="ECO:0000256" key="2">
    <source>
        <dbReference type="ARBA" id="ARBA00022723"/>
    </source>
</evidence>
<dbReference type="EMBL" id="CP027668">
    <property type="protein sequence ID" value="AVO46922.1"/>
    <property type="molecule type" value="Genomic_DNA"/>
</dbReference>
<reference evidence="7 8" key="1">
    <citation type="submission" date="2018-03" db="EMBL/GenBank/DDBJ databases">
        <title>Genome sequencing of Phreatobacter sp.</title>
        <authorList>
            <person name="Kim S.-J."/>
            <person name="Heo J."/>
            <person name="Kwon S.-W."/>
        </authorList>
    </citation>
    <scope>NUCLEOTIDE SEQUENCE [LARGE SCALE GENOMIC DNA]</scope>
    <source>
        <strain evidence="7 8">S-12</strain>
    </source>
</reference>
<dbReference type="Gene3D" id="1.10.760.10">
    <property type="entry name" value="Cytochrome c-like domain"/>
    <property type="match status" value="1"/>
</dbReference>
<dbReference type="SUPFAM" id="SSF46626">
    <property type="entry name" value="Cytochrome c"/>
    <property type="match status" value="1"/>
</dbReference>
<evidence type="ECO:0000313" key="7">
    <source>
        <dbReference type="EMBL" id="AVO46922.1"/>
    </source>
</evidence>
<protein>
    <recommendedName>
        <fullName evidence="6">Cytochrome c domain-containing protein</fullName>
    </recommendedName>
</protein>
<name>A0A2S0NFI5_9HYPH</name>
<keyword evidence="3 4" id="KW-0408">Iron</keyword>
<gene>
    <name evidence="7" type="ORF">C6569_18695</name>
</gene>
<dbReference type="Pfam" id="PF00034">
    <property type="entry name" value="Cytochrom_C"/>
    <property type="match status" value="1"/>
</dbReference>
<dbReference type="OrthoDB" id="7363829at2"/>
<dbReference type="GO" id="GO:0046872">
    <property type="term" value="F:metal ion binding"/>
    <property type="evidence" value="ECO:0007669"/>
    <property type="project" value="UniProtKB-KW"/>
</dbReference>
<keyword evidence="1 4" id="KW-0349">Heme</keyword>
<evidence type="ECO:0000313" key="8">
    <source>
        <dbReference type="Proteomes" id="UP000237889"/>
    </source>
</evidence>
<evidence type="ECO:0000256" key="5">
    <source>
        <dbReference type="SAM" id="SignalP"/>
    </source>
</evidence>
<evidence type="ECO:0000256" key="4">
    <source>
        <dbReference type="PROSITE-ProRule" id="PRU00433"/>
    </source>
</evidence>
<dbReference type="PROSITE" id="PS51007">
    <property type="entry name" value="CYTC"/>
    <property type="match status" value="1"/>
</dbReference>
<organism evidence="7 8">
    <name type="scientific">Phreatobacter cathodiphilus</name>
    <dbReference type="NCBI Taxonomy" id="1868589"/>
    <lineage>
        <taxon>Bacteria</taxon>
        <taxon>Pseudomonadati</taxon>
        <taxon>Pseudomonadota</taxon>
        <taxon>Alphaproteobacteria</taxon>
        <taxon>Hyphomicrobiales</taxon>
        <taxon>Phreatobacteraceae</taxon>
        <taxon>Phreatobacter</taxon>
    </lineage>
</organism>
<evidence type="ECO:0000256" key="3">
    <source>
        <dbReference type="ARBA" id="ARBA00023004"/>
    </source>
</evidence>
<feature type="domain" description="Cytochrome c" evidence="6">
    <location>
        <begin position="33"/>
        <end position="112"/>
    </location>
</feature>
<dbReference type="RefSeq" id="WP_106750292.1">
    <property type="nucleotide sequence ID" value="NZ_CP027668.1"/>
</dbReference>
<feature type="signal peptide" evidence="5">
    <location>
        <begin position="1"/>
        <end position="32"/>
    </location>
</feature>
<sequence>MPSRSPLAGGCRAVLAAVLALGLAVSAAPATAASIQRGLTLARTHCATCHAIDRVSPSPLTAAPPFRDLHRSYAVENLSEALAEGIMTGHPSMPQFRFDQIEDFIVFLKSLERRR</sequence>
<dbReference type="GO" id="GO:0009055">
    <property type="term" value="F:electron transfer activity"/>
    <property type="evidence" value="ECO:0007669"/>
    <property type="project" value="InterPro"/>
</dbReference>
<accession>A0A2S0NFI5</accession>
<dbReference type="Proteomes" id="UP000237889">
    <property type="component" value="Chromosome"/>
</dbReference>
<keyword evidence="2 4" id="KW-0479">Metal-binding</keyword>
<keyword evidence="5" id="KW-0732">Signal</keyword>
<dbReference type="KEGG" id="phr:C6569_18695"/>
<keyword evidence="8" id="KW-1185">Reference proteome</keyword>
<evidence type="ECO:0000256" key="1">
    <source>
        <dbReference type="ARBA" id="ARBA00022617"/>
    </source>
</evidence>
<dbReference type="InterPro" id="IPR009056">
    <property type="entry name" value="Cyt_c-like_dom"/>
</dbReference>
<dbReference type="AlphaFoldDB" id="A0A2S0NFI5"/>
<dbReference type="InterPro" id="IPR036909">
    <property type="entry name" value="Cyt_c-like_dom_sf"/>
</dbReference>